<proteinExistence type="predicted"/>
<evidence type="ECO:0000313" key="3">
    <source>
        <dbReference type="Proteomes" id="UP001172155"/>
    </source>
</evidence>
<dbReference type="EMBL" id="JAUKUD010000003">
    <property type="protein sequence ID" value="KAK0749177.1"/>
    <property type="molecule type" value="Genomic_DNA"/>
</dbReference>
<evidence type="ECO:0000256" key="1">
    <source>
        <dbReference type="SAM" id="MobiDB-lite"/>
    </source>
</evidence>
<dbReference type="Proteomes" id="UP001172155">
    <property type="component" value="Unassembled WGS sequence"/>
</dbReference>
<evidence type="ECO:0000313" key="2">
    <source>
        <dbReference type="EMBL" id="KAK0749177.1"/>
    </source>
</evidence>
<accession>A0AA40K8E3</accession>
<organism evidence="2 3">
    <name type="scientific">Schizothecium vesticola</name>
    <dbReference type="NCBI Taxonomy" id="314040"/>
    <lineage>
        <taxon>Eukaryota</taxon>
        <taxon>Fungi</taxon>
        <taxon>Dikarya</taxon>
        <taxon>Ascomycota</taxon>
        <taxon>Pezizomycotina</taxon>
        <taxon>Sordariomycetes</taxon>
        <taxon>Sordariomycetidae</taxon>
        <taxon>Sordariales</taxon>
        <taxon>Schizotheciaceae</taxon>
        <taxon>Schizothecium</taxon>
    </lineage>
</organism>
<comment type="caution">
    <text evidence="2">The sequence shown here is derived from an EMBL/GenBank/DDBJ whole genome shotgun (WGS) entry which is preliminary data.</text>
</comment>
<reference evidence="2" key="1">
    <citation type="submission" date="2023-06" db="EMBL/GenBank/DDBJ databases">
        <title>Genome-scale phylogeny and comparative genomics of the fungal order Sordariales.</title>
        <authorList>
            <consortium name="Lawrence Berkeley National Laboratory"/>
            <person name="Hensen N."/>
            <person name="Bonometti L."/>
            <person name="Westerberg I."/>
            <person name="Brannstrom I.O."/>
            <person name="Guillou S."/>
            <person name="Cros-Aarteil S."/>
            <person name="Calhoun S."/>
            <person name="Haridas S."/>
            <person name="Kuo A."/>
            <person name="Mondo S."/>
            <person name="Pangilinan J."/>
            <person name="Riley R."/>
            <person name="LaButti K."/>
            <person name="Andreopoulos B."/>
            <person name="Lipzen A."/>
            <person name="Chen C."/>
            <person name="Yanf M."/>
            <person name="Daum C."/>
            <person name="Ng V."/>
            <person name="Clum A."/>
            <person name="Steindorff A."/>
            <person name="Ohm R."/>
            <person name="Martin F."/>
            <person name="Silar P."/>
            <person name="Natvig D."/>
            <person name="Lalanne C."/>
            <person name="Gautier V."/>
            <person name="Ament-velasquez S.L."/>
            <person name="Kruys A."/>
            <person name="Hutchinson M.I."/>
            <person name="Powell A.J."/>
            <person name="Barry K."/>
            <person name="Miller A.N."/>
            <person name="Grigoriev I.V."/>
            <person name="Debuchy R."/>
            <person name="Gladieux P."/>
            <person name="Thoren M.H."/>
            <person name="Johannesson H."/>
        </authorList>
    </citation>
    <scope>NUCLEOTIDE SEQUENCE</scope>
    <source>
        <strain evidence="2">SMH3187-1</strain>
    </source>
</reference>
<protein>
    <submittedName>
        <fullName evidence="2">Uncharacterized protein</fullName>
    </submittedName>
</protein>
<feature type="region of interest" description="Disordered" evidence="1">
    <location>
        <begin position="1"/>
        <end position="29"/>
    </location>
</feature>
<gene>
    <name evidence="2" type="ORF">B0T18DRAFT_405960</name>
</gene>
<keyword evidence="3" id="KW-1185">Reference proteome</keyword>
<sequence>MSGASQPASFGPDEIQRPGGGRLGPVLERATRTVGRGSIKLYEGQSRARGRGGWFEEAIVTRDGLGKQGRRGWLAGRVNSRRRRGMGKRAALANRCFDRVQGRGRGQEQCKAEFRARELGWWCTW</sequence>
<name>A0AA40K8E3_9PEZI</name>
<dbReference type="AlphaFoldDB" id="A0AA40K8E3"/>